<dbReference type="RefSeq" id="WP_037439751.1">
    <property type="nucleotide sequence ID" value="NZ_JPEO01000002.1"/>
</dbReference>
<evidence type="ECO:0000256" key="2">
    <source>
        <dbReference type="SAM" id="Phobius"/>
    </source>
</evidence>
<keyword evidence="2" id="KW-1133">Transmembrane helix</keyword>
<keyword evidence="4" id="KW-1185">Reference proteome</keyword>
<evidence type="ECO:0000256" key="1">
    <source>
        <dbReference type="SAM" id="MobiDB-lite"/>
    </source>
</evidence>
<feature type="compositionally biased region" description="Basic and acidic residues" evidence="1">
    <location>
        <begin position="36"/>
        <end position="49"/>
    </location>
</feature>
<feature type="compositionally biased region" description="Low complexity" evidence="1">
    <location>
        <begin position="50"/>
        <end position="59"/>
    </location>
</feature>
<feature type="transmembrane region" description="Helical" evidence="2">
    <location>
        <begin position="6"/>
        <end position="24"/>
    </location>
</feature>
<dbReference type="InterPro" id="IPR021550">
    <property type="entry name" value="DUF2897"/>
</dbReference>
<dbReference type="eggNOG" id="ENOG5030QV5">
    <property type="taxonomic scope" value="Bacteria"/>
</dbReference>
<gene>
    <name evidence="3" type="ORF">HR45_03505</name>
</gene>
<name>A0A094LTH9_9GAMM</name>
<evidence type="ECO:0000313" key="4">
    <source>
        <dbReference type="Proteomes" id="UP000029264"/>
    </source>
</evidence>
<feature type="compositionally biased region" description="Acidic residues" evidence="1">
    <location>
        <begin position="60"/>
        <end position="70"/>
    </location>
</feature>
<dbReference type="AlphaFoldDB" id="A0A094LTH9"/>
<evidence type="ECO:0000313" key="3">
    <source>
        <dbReference type="EMBL" id="KFZ38508.1"/>
    </source>
</evidence>
<dbReference type="EMBL" id="JPEO01000002">
    <property type="protein sequence ID" value="KFZ38508.1"/>
    <property type="molecule type" value="Genomic_DNA"/>
</dbReference>
<keyword evidence="2" id="KW-0812">Transmembrane</keyword>
<accession>A0A094LTH9</accession>
<comment type="caution">
    <text evidence="3">The sequence shown here is derived from an EMBL/GenBank/DDBJ whole genome shotgun (WGS) entry which is preliminary data.</text>
</comment>
<feature type="region of interest" description="Disordered" evidence="1">
    <location>
        <begin position="34"/>
        <end position="70"/>
    </location>
</feature>
<reference evidence="3 4" key="1">
    <citation type="submission" date="2014-06" db="EMBL/GenBank/DDBJ databases">
        <title>Shewanella sp. YQH10.</title>
        <authorList>
            <person name="Liu Y."/>
            <person name="Zeng R."/>
        </authorList>
    </citation>
    <scope>NUCLEOTIDE SEQUENCE [LARGE SCALE GENOMIC DNA]</scope>
    <source>
        <strain evidence="3 4">YQH10</strain>
    </source>
</reference>
<organism evidence="3 4">
    <name type="scientific">Shewanella mangrovi</name>
    <dbReference type="NCBI Taxonomy" id="1515746"/>
    <lineage>
        <taxon>Bacteria</taxon>
        <taxon>Pseudomonadati</taxon>
        <taxon>Pseudomonadota</taxon>
        <taxon>Gammaproteobacteria</taxon>
        <taxon>Alteromonadales</taxon>
        <taxon>Shewanellaceae</taxon>
        <taxon>Shewanella</taxon>
    </lineage>
</organism>
<dbReference type="Pfam" id="PF11446">
    <property type="entry name" value="DUF2897"/>
    <property type="match status" value="1"/>
</dbReference>
<keyword evidence="2" id="KW-0472">Membrane</keyword>
<protein>
    <recommendedName>
        <fullName evidence="5">DUF2897 domain-containing protein</fullName>
    </recommendedName>
</protein>
<dbReference type="Proteomes" id="UP000029264">
    <property type="component" value="Unassembled WGS sequence"/>
</dbReference>
<sequence length="70" mass="7716">MSNIEAILIIVLVIGVVFSNLAVLKYSAKFKMPQFGDKRKPEDKDKDSKSSSAPKPNSSAEDDDDEPRGF</sequence>
<dbReference type="STRING" id="1515746.HR45_03505"/>
<proteinExistence type="predicted"/>
<evidence type="ECO:0008006" key="5">
    <source>
        <dbReference type="Google" id="ProtNLM"/>
    </source>
</evidence>